<gene>
    <name evidence="4" type="ORF">DPMN_108233</name>
</gene>
<dbReference type="GO" id="GO:0004888">
    <property type="term" value="F:transmembrane signaling receptor activity"/>
    <property type="evidence" value="ECO:0007669"/>
    <property type="project" value="InterPro"/>
</dbReference>
<feature type="domain" description="Neurotransmitter-gated ion-channel transmembrane" evidence="3">
    <location>
        <begin position="54"/>
        <end position="197"/>
    </location>
</feature>
<dbReference type="Pfam" id="PF02932">
    <property type="entry name" value="Neur_chan_memb"/>
    <property type="match status" value="1"/>
</dbReference>
<feature type="transmembrane region" description="Helical" evidence="2">
    <location>
        <begin position="109"/>
        <end position="132"/>
    </location>
</feature>
<feature type="transmembrane region" description="Helical" evidence="2">
    <location>
        <begin position="48"/>
        <end position="72"/>
    </location>
</feature>
<keyword evidence="2" id="KW-0812">Transmembrane</keyword>
<dbReference type="InterPro" id="IPR006201">
    <property type="entry name" value="Neur_channel"/>
</dbReference>
<name>A0A9D4QLV4_DREPO</name>
<accession>A0A9D4QLV4</accession>
<feature type="transmembrane region" description="Helical" evidence="2">
    <location>
        <begin position="220"/>
        <end position="247"/>
    </location>
</feature>
<dbReference type="GO" id="GO:0016020">
    <property type="term" value="C:membrane"/>
    <property type="evidence" value="ECO:0007669"/>
    <property type="project" value="InterPro"/>
</dbReference>
<evidence type="ECO:0000256" key="2">
    <source>
        <dbReference type="SAM" id="Phobius"/>
    </source>
</evidence>
<evidence type="ECO:0000313" key="5">
    <source>
        <dbReference type="Proteomes" id="UP000828390"/>
    </source>
</evidence>
<protein>
    <recommendedName>
        <fullName evidence="3">Neurotransmitter-gated ion-channel transmembrane domain-containing protein</fullName>
    </recommendedName>
</protein>
<feature type="region of interest" description="Disordered" evidence="1">
    <location>
        <begin position="168"/>
        <end position="191"/>
    </location>
</feature>
<keyword evidence="5" id="KW-1185">Reference proteome</keyword>
<evidence type="ECO:0000256" key="1">
    <source>
        <dbReference type="SAM" id="MobiDB-lite"/>
    </source>
</evidence>
<dbReference type="EMBL" id="JAIWYP010000004">
    <property type="protein sequence ID" value="KAH3834900.1"/>
    <property type="molecule type" value="Genomic_DNA"/>
</dbReference>
<evidence type="ECO:0000259" key="3">
    <source>
        <dbReference type="Pfam" id="PF02932"/>
    </source>
</evidence>
<dbReference type="AlphaFoldDB" id="A0A9D4QLV4"/>
<sequence>MVGGSKGIIMDYYEANSGWDIIDSSWSVDTETGDSTINFSIRLRRKPLYFMLSVIFPIIALAILNLCAFLLPNECGERAGYAITVFLAFAVFLTIVSSSLPQNSESVSLVAIFLIIQTTCSTLITILVLALLRLGSFDEKDEKVAVPRVLTFLMRKLKWKSRSKCSKVETEKDGKMHDSQSSLPDASESKVSRIEMPTQLHENRLFKEASTVDEFSWKEVVVFLDVVLFVIFAIILTTSLLGCLVGAQRNAVN</sequence>
<dbReference type="InterPro" id="IPR038050">
    <property type="entry name" value="Neuro_actylchol_rec"/>
</dbReference>
<dbReference type="CDD" id="cd19051">
    <property type="entry name" value="LGIC_TM_cation"/>
    <property type="match status" value="1"/>
</dbReference>
<feature type="compositionally biased region" description="Basic and acidic residues" evidence="1">
    <location>
        <begin position="168"/>
        <end position="178"/>
    </location>
</feature>
<proteinExistence type="predicted"/>
<feature type="transmembrane region" description="Helical" evidence="2">
    <location>
        <begin position="78"/>
        <end position="97"/>
    </location>
</feature>
<dbReference type="Proteomes" id="UP000828390">
    <property type="component" value="Unassembled WGS sequence"/>
</dbReference>
<keyword evidence="2" id="KW-1133">Transmembrane helix</keyword>
<dbReference type="PANTHER" id="PTHR18945">
    <property type="entry name" value="NEUROTRANSMITTER GATED ION CHANNEL"/>
    <property type="match status" value="1"/>
</dbReference>
<organism evidence="4 5">
    <name type="scientific">Dreissena polymorpha</name>
    <name type="common">Zebra mussel</name>
    <name type="synonym">Mytilus polymorpha</name>
    <dbReference type="NCBI Taxonomy" id="45954"/>
    <lineage>
        <taxon>Eukaryota</taxon>
        <taxon>Metazoa</taxon>
        <taxon>Spiralia</taxon>
        <taxon>Lophotrochozoa</taxon>
        <taxon>Mollusca</taxon>
        <taxon>Bivalvia</taxon>
        <taxon>Autobranchia</taxon>
        <taxon>Heteroconchia</taxon>
        <taxon>Euheterodonta</taxon>
        <taxon>Imparidentia</taxon>
        <taxon>Neoheterodontei</taxon>
        <taxon>Myida</taxon>
        <taxon>Dreissenoidea</taxon>
        <taxon>Dreissenidae</taxon>
        <taxon>Dreissena</taxon>
    </lineage>
</organism>
<dbReference type="SUPFAM" id="SSF90112">
    <property type="entry name" value="Neurotransmitter-gated ion-channel transmembrane pore"/>
    <property type="match status" value="1"/>
</dbReference>
<evidence type="ECO:0000313" key="4">
    <source>
        <dbReference type="EMBL" id="KAH3834900.1"/>
    </source>
</evidence>
<reference evidence="4" key="2">
    <citation type="submission" date="2020-11" db="EMBL/GenBank/DDBJ databases">
        <authorList>
            <person name="McCartney M.A."/>
            <person name="Auch B."/>
            <person name="Kono T."/>
            <person name="Mallez S."/>
            <person name="Becker A."/>
            <person name="Gohl D.M."/>
            <person name="Silverstein K.A.T."/>
            <person name="Koren S."/>
            <person name="Bechman K.B."/>
            <person name="Herman A."/>
            <person name="Abrahante J.E."/>
            <person name="Garbe J."/>
        </authorList>
    </citation>
    <scope>NUCLEOTIDE SEQUENCE</scope>
    <source>
        <strain evidence="4">Duluth1</strain>
        <tissue evidence="4">Whole animal</tissue>
    </source>
</reference>
<dbReference type="InterPro" id="IPR036719">
    <property type="entry name" value="Neuro-gated_channel_TM_sf"/>
</dbReference>
<comment type="caution">
    <text evidence="4">The sequence shown here is derived from an EMBL/GenBank/DDBJ whole genome shotgun (WGS) entry which is preliminary data.</text>
</comment>
<keyword evidence="2" id="KW-0472">Membrane</keyword>
<dbReference type="InterPro" id="IPR006029">
    <property type="entry name" value="Neurotrans-gated_channel_TM"/>
</dbReference>
<reference evidence="4" key="1">
    <citation type="journal article" date="2019" name="bioRxiv">
        <title>The Genome of the Zebra Mussel, Dreissena polymorpha: A Resource for Invasive Species Research.</title>
        <authorList>
            <person name="McCartney M.A."/>
            <person name="Auch B."/>
            <person name="Kono T."/>
            <person name="Mallez S."/>
            <person name="Zhang Y."/>
            <person name="Obille A."/>
            <person name="Becker A."/>
            <person name="Abrahante J.E."/>
            <person name="Garbe J."/>
            <person name="Badalamenti J.P."/>
            <person name="Herman A."/>
            <person name="Mangelson H."/>
            <person name="Liachko I."/>
            <person name="Sullivan S."/>
            <person name="Sone E.D."/>
            <person name="Koren S."/>
            <person name="Silverstein K.A.T."/>
            <person name="Beckman K.B."/>
            <person name="Gohl D.M."/>
        </authorList>
    </citation>
    <scope>NUCLEOTIDE SEQUENCE</scope>
    <source>
        <strain evidence="4">Duluth1</strain>
        <tissue evidence="4">Whole animal</tissue>
    </source>
</reference>
<dbReference type="Gene3D" id="1.20.58.390">
    <property type="entry name" value="Neurotransmitter-gated ion-channel transmembrane domain"/>
    <property type="match status" value="1"/>
</dbReference>
<dbReference type="GO" id="GO:0005216">
    <property type="term" value="F:monoatomic ion channel activity"/>
    <property type="evidence" value="ECO:0007669"/>
    <property type="project" value="InterPro"/>
</dbReference>